<gene>
    <name evidence="2" type="ORF">F442_00554</name>
</gene>
<evidence type="ECO:0000256" key="1">
    <source>
        <dbReference type="SAM" id="MobiDB-lite"/>
    </source>
</evidence>
<dbReference type="AlphaFoldDB" id="W3A6G8"/>
<dbReference type="OrthoDB" id="128837at2759"/>
<dbReference type="EMBL" id="ANIY01000108">
    <property type="protein sequence ID" value="ETP54815.1"/>
    <property type="molecule type" value="Genomic_DNA"/>
</dbReference>
<evidence type="ECO:0008006" key="4">
    <source>
        <dbReference type="Google" id="ProtNLM"/>
    </source>
</evidence>
<sequence length="214" mass="24988">MAGIPVRRTPGRPRARRPALTEDSTQDEFYDVDRLLWLFIRQPGQPLSWKIVEEQRLGDDSEETNNFIGEVVGLRLSDGVHKWSVRFGDGILRDYEAEQLARAVNMAHHLQIRQQSISGHNRLVVAGGVQQVKNARTTGINYFQYLMCFFHVLYNVRKRTKHLATELRKSVMNGIVRLHYTDSMTMYYTENEEVLGEWRKIPELEVFVNYFTTQ</sequence>
<protein>
    <recommendedName>
        <fullName evidence="4">MULE transposase domain-containing protein</fullName>
    </recommendedName>
</protein>
<proteinExistence type="predicted"/>
<accession>W3A6G8</accession>
<feature type="region of interest" description="Disordered" evidence="1">
    <location>
        <begin position="1"/>
        <end position="23"/>
    </location>
</feature>
<dbReference type="Proteomes" id="UP000018948">
    <property type="component" value="Unassembled WGS sequence"/>
</dbReference>
<evidence type="ECO:0000313" key="2">
    <source>
        <dbReference type="EMBL" id="ETP54815.1"/>
    </source>
</evidence>
<name>W3A6G8_PHYNI</name>
<reference evidence="2 3" key="1">
    <citation type="submission" date="2013-11" db="EMBL/GenBank/DDBJ databases">
        <title>The Genome Sequence of Phytophthora parasitica P10297.</title>
        <authorList>
            <consortium name="The Broad Institute Genomics Platform"/>
            <person name="Russ C."/>
            <person name="Tyler B."/>
            <person name="Panabieres F."/>
            <person name="Shan W."/>
            <person name="Tripathy S."/>
            <person name="Grunwald N."/>
            <person name="Machado M."/>
            <person name="Johnson C.S."/>
            <person name="Walker B."/>
            <person name="Young S.K."/>
            <person name="Zeng Q."/>
            <person name="Gargeya S."/>
            <person name="Fitzgerald M."/>
            <person name="Haas B."/>
            <person name="Abouelleil A."/>
            <person name="Allen A.W."/>
            <person name="Alvarado L."/>
            <person name="Arachchi H.M."/>
            <person name="Berlin A.M."/>
            <person name="Chapman S.B."/>
            <person name="Gainer-Dewar J."/>
            <person name="Goldberg J."/>
            <person name="Griggs A."/>
            <person name="Gujja S."/>
            <person name="Hansen M."/>
            <person name="Howarth C."/>
            <person name="Imamovic A."/>
            <person name="Ireland A."/>
            <person name="Larimer J."/>
            <person name="McCowan C."/>
            <person name="Murphy C."/>
            <person name="Pearson M."/>
            <person name="Poon T.W."/>
            <person name="Priest M."/>
            <person name="Roberts A."/>
            <person name="Saif S."/>
            <person name="Shea T."/>
            <person name="Sisk P."/>
            <person name="Sykes S."/>
            <person name="Wortman J."/>
            <person name="Nusbaum C."/>
            <person name="Birren B."/>
        </authorList>
    </citation>
    <scope>NUCLEOTIDE SEQUENCE [LARGE SCALE GENOMIC DNA]</scope>
    <source>
        <strain evidence="2 3">P10297</strain>
    </source>
</reference>
<organism evidence="2 3">
    <name type="scientific">Phytophthora nicotianae P10297</name>
    <dbReference type="NCBI Taxonomy" id="1317064"/>
    <lineage>
        <taxon>Eukaryota</taxon>
        <taxon>Sar</taxon>
        <taxon>Stramenopiles</taxon>
        <taxon>Oomycota</taxon>
        <taxon>Peronosporomycetes</taxon>
        <taxon>Peronosporales</taxon>
        <taxon>Peronosporaceae</taxon>
        <taxon>Phytophthora</taxon>
    </lineage>
</organism>
<evidence type="ECO:0000313" key="3">
    <source>
        <dbReference type="Proteomes" id="UP000018948"/>
    </source>
</evidence>
<comment type="caution">
    <text evidence="2">The sequence shown here is derived from an EMBL/GenBank/DDBJ whole genome shotgun (WGS) entry which is preliminary data.</text>
</comment>